<dbReference type="GO" id="GO:0000428">
    <property type="term" value="C:DNA-directed RNA polymerase complex"/>
    <property type="evidence" value="ECO:0007669"/>
    <property type="project" value="UniProtKB-KW"/>
</dbReference>
<proteinExistence type="predicted"/>
<dbReference type="GO" id="GO:0003899">
    <property type="term" value="F:DNA-directed RNA polymerase activity"/>
    <property type="evidence" value="ECO:0007669"/>
    <property type="project" value="InterPro"/>
</dbReference>
<keyword evidence="13" id="KW-1185">Reference proteome</keyword>
<dbReference type="GO" id="GO:0005737">
    <property type="term" value="C:cytoplasm"/>
    <property type="evidence" value="ECO:0007669"/>
    <property type="project" value="TreeGrafter"/>
</dbReference>
<evidence type="ECO:0000256" key="9">
    <source>
        <dbReference type="ARBA" id="ARBA00023163"/>
    </source>
</evidence>
<gene>
    <name evidence="12" type="ORF">GCM10007384_35040</name>
</gene>
<keyword evidence="4" id="KW-0548">Nucleotidyltransferase</keyword>
<feature type="region of interest" description="Disordered" evidence="10">
    <location>
        <begin position="713"/>
        <end position="734"/>
    </location>
</feature>
<dbReference type="SUPFAM" id="SSF56731">
    <property type="entry name" value="DNA primase core"/>
    <property type="match status" value="1"/>
</dbReference>
<dbReference type="InterPro" id="IPR006171">
    <property type="entry name" value="TOPRIM_dom"/>
</dbReference>
<dbReference type="GO" id="GO:0008270">
    <property type="term" value="F:zinc ion binding"/>
    <property type="evidence" value="ECO:0007669"/>
    <property type="project" value="UniProtKB-KW"/>
</dbReference>
<evidence type="ECO:0000256" key="7">
    <source>
        <dbReference type="ARBA" id="ARBA00022771"/>
    </source>
</evidence>
<dbReference type="InterPro" id="IPR027417">
    <property type="entry name" value="P-loop_NTPase"/>
</dbReference>
<reference evidence="12 13" key="1">
    <citation type="journal article" date="2014" name="Int. J. Syst. Evol. Microbiol.">
        <title>Complete genome sequence of Corynebacterium casei LMG S-19264T (=DSM 44701T), isolated from a smear-ripened cheese.</title>
        <authorList>
            <consortium name="US DOE Joint Genome Institute (JGI-PGF)"/>
            <person name="Walter F."/>
            <person name="Albersmeier A."/>
            <person name="Kalinowski J."/>
            <person name="Ruckert C."/>
        </authorList>
    </citation>
    <scope>NUCLEOTIDE SEQUENCE [LARGE SCALE GENOMIC DNA]</scope>
    <source>
        <strain evidence="12 13">KCTC 12285</strain>
    </source>
</reference>
<comment type="caution">
    <text evidence="12">The sequence shown here is derived from an EMBL/GenBank/DDBJ whole genome shotgun (WGS) entry which is preliminary data.</text>
</comment>
<evidence type="ECO:0000256" key="4">
    <source>
        <dbReference type="ARBA" id="ARBA00022695"/>
    </source>
</evidence>
<keyword evidence="7" id="KW-0863">Zinc-finger</keyword>
<dbReference type="GO" id="GO:0003677">
    <property type="term" value="F:DNA binding"/>
    <property type="evidence" value="ECO:0007669"/>
    <property type="project" value="InterPro"/>
</dbReference>
<keyword evidence="8" id="KW-0862">Zinc</keyword>
<keyword evidence="2" id="KW-0639">Primosome</keyword>
<dbReference type="SMART" id="SM00493">
    <property type="entry name" value="TOPRIM"/>
    <property type="match status" value="1"/>
</dbReference>
<dbReference type="Gene3D" id="3.90.580.10">
    <property type="entry name" value="Zinc finger, CHC2-type domain"/>
    <property type="match status" value="1"/>
</dbReference>
<evidence type="ECO:0000313" key="12">
    <source>
        <dbReference type="EMBL" id="GGX30908.1"/>
    </source>
</evidence>
<name>A0A918JXD2_9FLAO</name>
<dbReference type="SUPFAM" id="SSF57783">
    <property type="entry name" value="Zinc beta-ribbon"/>
    <property type="match status" value="1"/>
</dbReference>
<evidence type="ECO:0000256" key="3">
    <source>
        <dbReference type="ARBA" id="ARBA00022679"/>
    </source>
</evidence>
<evidence type="ECO:0000256" key="10">
    <source>
        <dbReference type="SAM" id="MobiDB-lite"/>
    </source>
</evidence>
<dbReference type="Proteomes" id="UP000601108">
    <property type="component" value="Unassembled WGS sequence"/>
</dbReference>
<accession>A0A918JXD2</accession>
<dbReference type="EMBL" id="BMWS01000030">
    <property type="protein sequence ID" value="GGX30908.1"/>
    <property type="molecule type" value="Genomic_DNA"/>
</dbReference>
<feature type="domain" description="Toprim" evidence="11">
    <location>
        <begin position="207"/>
        <end position="295"/>
    </location>
</feature>
<evidence type="ECO:0000259" key="11">
    <source>
        <dbReference type="PROSITE" id="PS50880"/>
    </source>
</evidence>
<dbReference type="RefSeq" id="WP_189457544.1">
    <property type="nucleotide sequence ID" value="NZ_BMWS01000030.1"/>
</dbReference>
<evidence type="ECO:0000256" key="8">
    <source>
        <dbReference type="ARBA" id="ARBA00022833"/>
    </source>
</evidence>
<dbReference type="PROSITE" id="PS50880">
    <property type="entry name" value="TOPRIM"/>
    <property type="match status" value="1"/>
</dbReference>
<dbReference type="InterPro" id="IPR002694">
    <property type="entry name" value="Znf_CHC2"/>
</dbReference>
<dbReference type="Pfam" id="PF13155">
    <property type="entry name" value="Toprim_2"/>
    <property type="match status" value="1"/>
</dbReference>
<organism evidence="12 13">
    <name type="scientific">Aquimarina muelleri</name>
    <dbReference type="NCBI Taxonomy" id="279356"/>
    <lineage>
        <taxon>Bacteria</taxon>
        <taxon>Pseudomonadati</taxon>
        <taxon>Bacteroidota</taxon>
        <taxon>Flavobacteriia</taxon>
        <taxon>Flavobacteriales</taxon>
        <taxon>Flavobacteriaceae</taxon>
        <taxon>Aquimarina</taxon>
    </lineage>
</organism>
<dbReference type="PANTHER" id="PTHR30313">
    <property type="entry name" value="DNA PRIMASE"/>
    <property type="match status" value="1"/>
</dbReference>
<evidence type="ECO:0000256" key="5">
    <source>
        <dbReference type="ARBA" id="ARBA00022705"/>
    </source>
</evidence>
<keyword evidence="1" id="KW-0240">DNA-directed RNA polymerase</keyword>
<sequence>MEISEIKAQLSITDVLQYYGVELIKNKQCLCPFHDDKTPSMQVYTNTNTVYCFSGNCAKSGKSIDVIDFIMHKESVTKHQAIIKAKAMVVPPAATQPSITKKPVEGLSEVLLILKEQLPRSRNATAYLQTRGLIKLKAIGSNHRNGNDKIQYKYPHLKNCIVFPLQDAQDNTVSFYGRSFKNELRNKHFYSSNRKGLYPAYPDTTTKHLILTESIIDAATLELHAKLPTHTAVLACYGTNGFTPEHAEAIHRLNLLQDIVLFFDGDEAGRTAATKLQSQLQKDYPNITIGVINTPKDEDINSLWINHEDSNIFTILLNESLKKIAQTQPKATPPKTKQVPQKNQLYYINNLIAQSGIIGEENSRLLLFIIASSYKTNKPLHAIVQGSSGSGKTHLISKIADVMPRENVLRFTRITESALYNFSEDMLVGKLIVIEDLDGLKEEALLAFRELVSNHQVSSGVSIKDKKGNIKSTTKIVKGIFSSMSATTKGAIYEDNMNRSFLLAVDESAAQSSKIIDYQNKRYAGEISSHSEQKAVEELQQIIRDLQNIPVINPYATQLELPNSVHKKRRLNEMFQSIIKQITFINQKQRTLKNGAIYTEIEDIEQAIEILFDSIILKIDELEGTQRVFYETLFKAFKNNPFTRFEAMAVTGLKKTQLQYHLNQLVQLEYLQQFGFSNRGFKYKIGFEDSITTIKKDLKKHFKNQLKILKETMPANATEHQRTPTERQTNTRIE</sequence>
<evidence type="ECO:0000256" key="2">
    <source>
        <dbReference type="ARBA" id="ARBA00022515"/>
    </source>
</evidence>
<evidence type="ECO:0000256" key="6">
    <source>
        <dbReference type="ARBA" id="ARBA00022723"/>
    </source>
</evidence>
<protein>
    <recommendedName>
        <fullName evidence="11">Toprim domain-containing protein</fullName>
    </recommendedName>
</protein>
<keyword evidence="9" id="KW-0804">Transcription</keyword>
<keyword evidence="5" id="KW-0235">DNA replication</keyword>
<dbReference type="SUPFAM" id="SSF52540">
    <property type="entry name" value="P-loop containing nucleoside triphosphate hydrolases"/>
    <property type="match status" value="1"/>
</dbReference>
<dbReference type="InterPro" id="IPR034154">
    <property type="entry name" value="TOPRIM_DnaG/twinkle"/>
</dbReference>
<evidence type="ECO:0000256" key="1">
    <source>
        <dbReference type="ARBA" id="ARBA00022478"/>
    </source>
</evidence>
<dbReference type="GO" id="GO:1990077">
    <property type="term" value="C:primosome complex"/>
    <property type="evidence" value="ECO:0007669"/>
    <property type="project" value="UniProtKB-KW"/>
</dbReference>
<dbReference type="CDD" id="cd01029">
    <property type="entry name" value="TOPRIM_primases"/>
    <property type="match status" value="1"/>
</dbReference>
<dbReference type="InterPro" id="IPR050219">
    <property type="entry name" value="DnaG_primase"/>
</dbReference>
<dbReference type="PANTHER" id="PTHR30313:SF2">
    <property type="entry name" value="DNA PRIMASE"/>
    <property type="match status" value="1"/>
</dbReference>
<dbReference type="SMART" id="SM00400">
    <property type="entry name" value="ZnF_CHCC"/>
    <property type="match status" value="1"/>
</dbReference>
<keyword evidence="6" id="KW-0479">Metal-binding</keyword>
<dbReference type="Pfam" id="PF01807">
    <property type="entry name" value="Zn_ribbon_DnaG"/>
    <property type="match status" value="1"/>
</dbReference>
<dbReference type="Gene3D" id="3.40.1360.10">
    <property type="match status" value="1"/>
</dbReference>
<keyword evidence="3" id="KW-0808">Transferase</keyword>
<evidence type="ECO:0000313" key="13">
    <source>
        <dbReference type="Proteomes" id="UP000601108"/>
    </source>
</evidence>
<dbReference type="GO" id="GO:0006269">
    <property type="term" value="P:DNA replication, synthesis of primer"/>
    <property type="evidence" value="ECO:0007669"/>
    <property type="project" value="UniProtKB-KW"/>
</dbReference>
<dbReference type="InterPro" id="IPR036977">
    <property type="entry name" value="DNA_primase_Znf_CHC2"/>
</dbReference>
<dbReference type="AlphaFoldDB" id="A0A918JXD2"/>